<sequence>MNVNLAIHDRSQTEYKTVAQAFENADDDHTGSVATSRDSYGIIENI</sequence>
<gene>
    <name evidence="1" type="ORF">HSR121_1693</name>
</gene>
<reference evidence="1" key="1">
    <citation type="submission" date="2020-11" db="EMBL/GenBank/DDBJ databases">
        <title>Carbohydrate-dependent, anaerobic sulfur respiration: A novel catabolism in halophilic archaea.</title>
        <authorList>
            <person name="Sorokin D.Y."/>
            <person name="Messina E."/>
            <person name="Smedile F."/>
            <person name="La Cono V."/>
            <person name="Hallsworth J.E."/>
            <person name="Yakimov M.M."/>
        </authorList>
    </citation>
    <scope>NUCLEOTIDE SEQUENCE</scope>
    <source>
        <strain evidence="1">HSR12-1</strain>
    </source>
</reference>
<dbReference type="AlphaFoldDB" id="A0A897MV77"/>
<proteinExistence type="predicted"/>
<accession>A0A897MV77</accession>
<evidence type="ECO:0000313" key="1">
    <source>
        <dbReference type="EMBL" id="QSG06030.1"/>
    </source>
</evidence>
<dbReference type="Proteomes" id="UP000663525">
    <property type="component" value="Chromosome"/>
</dbReference>
<evidence type="ECO:0000313" key="2">
    <source>
        <dbReference type="Proteomes" id="UP000663525"/>
    </source>
</evidence>
<name>A0A897MV77_9EURY</name>
<dbReference type="EMBL" id="CP064787">
    <property type="protein sequence ID" value="QSG06030.1"/>
    <property type="molecule type" value="Genomic_DNA"/>
</dbReference>
<protein>
    <submittedName>
        <fullName evidence="1">Uncharacterized protein</fullName>
    </submittedName>
</protein>
<organism evidence="1 2">
    <name type="scientific">Halapricum desulfuricans</name>
    <dbReference type="NCBI Taxonomy" id="2841257"/>
    <lineage>
        <taxon>Archaea</taxon>
        <taxon>Methanobacteriati</taxon>
        <taxon>Methanobacteriota</taxon>
        <taxon>Stenosarchaea group</taxon>
        <taxon>Halobacteria</taxon>
        <taxon>Halobacteriales</taxon>
        <taxon>Haloarculaceae</taxon>
        <taxon>Halapricum</taxon>
    </lineage>
</organism>